<reference evidence="1" key="1">
    <citation type="journal article" date="2020" name="Stud. Mycol.">
        <title>101 Dothideomycetes genomes: a test case for predicting lifestyles and emergence of pathogens.</title>
        <authorList>
            <person name="Haridas S."/>
            <person name="Albert R."/>
            <person name="Binder M."/>
            <person name="Bloem J."/>
            <person name="Labutti K."/>
            <person name="Salamov A."/>
            <person name="Andreopoulos B."/>
            <person name="Baker S."/>
            <person name="Barry K."/>
            <person name="Bills G."/>
            <person name="Bluhm B."/>
            <person name="Cannon C."/>
            <person name="Castanera R."/>
            <person name="Culley D."/>
            <person name="Daum C."/>
            <person name="Ezra D."/>
            <person name="Gonzalez J."/>
            <person name="Henrissat B."/>
            <person name="Kuo A."/>
            <person name="Liang C."/>
            <person name="Lipzen A."/>
            <person name="Lutzoni F."/>
            <person name="Magnuson J."/>
            <person name="Mondo S."/>
            <person name="Nolan M."/>
            <person name="Ohm R."/>
            <person name="Pangilinan J."/>
            <person name="Park H.-J."/>
            <person name="Ramirez L."/>
            <person name="Alfaro M."/>
            <person name="Sun H."/>
            <person name="Tritt A."/>
            <person name="Yoshinaga Y."/>
            <person name="Zwiers L.-H."/>
            <person name="Turgeon B."/>
            <person name="Goodwin S."/>
            <person name="Spatafora J."/>
            <person name="Crous P."/>
            <person name="Grigoriev I."/>
        </authorList>
    </citation>
    <scope>NUCLEOTIDE SEQUENCE</scope>
    <source>
        <strain evidence="1">ATCC 200398</strain>
    </source>
</reference>
<accession>A0ACB6QDB0</accession>
<evidence type="ECO:0000313" key="2">
    <source>
        <dbReference type="Proteomes" id="UP000799755"/>
    </source>
</evidence>
<sequence length="709" mass="80025">MTIEMIVRKRKGRAELITDNAIPPEGQGIQFRFGMTTHDLSISRVDRNAVVALSTCILFTYGGQILGTLTPIIRMQNGGISHPGCKPAQKARGGSVSRAMFRWDPMKLTYDTQSSKDTIQPELGQSKPAKGMASPNRFIIDKTLYAKKKRADHVHTAKHCETVPLNQLLLVFAEQLVIPIHKMGTPALNARKALARCLITYSVFSEDLPLSSPYNKLYLNMTASLDNPHMGSSAHTGYISVHISTRSLVVVTTPGTVVGAIHSPSSRTRVELRLENGQRVTIRLGELAVCNVTLSTAPRRSLFSAENTAFAWLEMVRLKPQAACTKSNRLTAYDFLSLAERVLLTIIQYVVSFPFLHFHKLKMACVEREELGRDSDIGLHGAKFIPICSWIEWSRITTCHPRKEYDVIATCRGSPNVPSQLNYLTLLLQNSFPILRNLTFHNHVRSQCDMFPLMLQNSEQITILALLGNTRSDRSMFEAYRRKPLNACNADTQSNITELKADDYNLAPLGSRDGDMELGKDDGGIRIIRQNAHFLRFKNAKYSMHSARNRYPCSWRAMKGPKFRNIGGTTLSMDSAKIFAESDGCRAFRRGIHVPSPNISDTEQRRFERVIRILSLKPKFPVSDFECFIRTSMKDSVLKNIRTRGITSSAELGKFEKAEILACFLAKKKNGQYNYFASMWQQVTTNFILIRIWKQNLASIDEYFQRSRK</sequence>
<evidence type="ECO:0000313" key="1">
    <source>
        <dbReference type="EMBL" id="KAF2464974.1"/>
    </source>
</evidence>
<proteinExistence type="predicted"/>
<dbReference type="EMBL" id="MU003533">
    <property type="protein sequence ID" value="KAF2464974.1"/>
    <property type="molecule type" value="Genomic_DNA"/>
</dbReference>
<keyword evidence="2" id="KW-1185">Reference proteome</keyword>
<gene>
    <name evidence="1" type="ORF">BDR25DRAFT_361194</name>
</gene>
<dbReference type="Proteomes" id="UP000799755">
    <property type="component" value="Unassembled WGS sequence"/>
</dbReference>
<protein>
    <submittedName>
        <fullName evidence="1">Uncharacterized protein</fullName>
    </submittedName>
</protein>
<organism evidence="1 2">
    <name type="scientific">Lindgomyces ingoldianus</name>
    <dbReference type="NCBI Taxonomy" id="673940"/>
    <lineage>
        <taxon>Eukaryota</taxon>
        <taxon>Fungi</taxon>
        <taxon>Dikarya</taxon>
        <taxon>Ascomycota</taxon>
        <taxon>Pezizomycotina</taxon>
        <taxon>Dothideomycetes</taxon>
        <taxon>Pleosporomycetidae</taxon>
        <taxon>Pleosporales</taxon>
        <taxon>Lindgomycetaceae</taxon>
        <taxon>Lindgomyces</taxon>
    </lineage>
</organism>
<comment type="caution">
    <text evidence="1">The sequence shown here is derived from an EMBL/GenBank/DDBJ whole genome shotgun (WGS) entry which is preliminary data.</text>
</comment>
<name>A0ACB6QDB0_9PLEO</name>